<sequence>MVLQTRECNFSTPDTSVRGPWAPQGPGGMSRTGHTVVAVMLGTILLAGVFGNSVVFLVFVKYRSLRTPINLILLNISLSDILVCVFGTPLSFAASLKGRWLLGERGCEWYGFANSLFGVSNGCVHPPPPPPLSPQ</sequence>
<accession>A0A5C6MQX5</accession>
<dbReference type="EMBL" id="RHFK02000022">
    <property type="protein sequence ID" value="TWW55757.1"/>
    <property type="molecule type" value="Genomic_DNA"/>
</dbReference>
<dbReference type="InterPro" id="IPR002962">
    <property type="entry name" value="Peropsin"/>
</dbReference>
<feature type="transmembrane region" description="Helical" evidence="10">
    <location>
        <begin position="36"/>
        <end position="60"/>
    </location>
</feature>
<evidence type="ECO:0000256" key="4">
    <source>
        <dbReference type="ARBA" id="ARBA00023040"/>
    </source>
</evidence>
<evidence type="ECO:0000313" key="12">
    <source>
        <dbReference type="EMBL" id="TWW55757.1"/>
    </source>
</evidence>
<keyword evidence="2 10" id="KW-0812">Transmembrane</keyword>
<gene>
    <name evidence="12" type="ORF">D4764_09G0008070</name>
</gene>
<dbReference type="Pfam" id="PF00001">
    <property type="entry name" value="7tm_1"/>
    <property type="match status" value="1"/>
</dbReference>
<evidence type="ECO:0000256" key="2">
    <source>
        <dbReference type="ARBA" id="ARBA00022692"/>
    </source>
</evidence>
<keyword evidence="7" id="KW-0675">Receptor</keyword>
<dbReference type="PANTHER" id="PTHR24240">
    <property type="entry name" value="OPSIN"/>
    <property type="match status" value="1"/>
</dbReference>
<dbReference type="AlphaFoldDB" id="A0A5C6MQX5"/>
<dbReference type="InterPro" id="IPR050125">
    <property type="entry name" value="GPCR_opsins"/>
</dbReference>
<evidence type="ECO:0000256" key="8">
    <source>
        <dbReference type="ARBA" id="ARBA00023180"/>
    </source>
</evidence>
<keyword evidence="13" id="KW-1185">Reference proteome</keyword>
<comment type="subcellular location">
    <subcellularLocation>
        <location evidence="1">Membrane</location>
        <topology evidence="1">Multi-pass membrane protein</topology>
    </subcellularLocation>
</comment>
<dbReference type="Gene3D" id="1.20.1070.10">
    <property type="entry name" value="Rhodopsin 7-helix transmembrane proteins"/>
    <property type="match status" value="1"/>
</dbReference>
<evidence type="ECO:0000256" key="10">
    <source>
        <dbReference type="SAM" id="Phobius"/>
    </source>
</evidence>
<feature type="domain" description="G-protein coupled receptors family 1 profile" evidence="11">
    <location>
        <begin position="51"/>
        <end position="107"/>
    </location>
</feature>
<dbReference type="PROSITE" id="PS50262">
    <property type="entry name" value="G_PROTEIN_RECEP_F1_2"/>
    <property type="match status" value="1"/>
</dbReference>
<keyword evidence="8" id="KW-0325">Glycoprotein</keyword>
<evidence type="ECO:0000313" key="13">
    <source>
        <dbReference type="Proteomes" id="UP000324091"/>
    </source>
</evidence>
<proteinExistence type="predicted"/>
<keyword evidence="5 10" id="KW-0472">Membrane</keyword>
<keyword evidence="9" id="KW-0807">Transducer</keyword>
<dbReference type="InterPro" id="IPR017452">
    <property type="entry name" value="GPCR_Rhodpsn_7TM"/>
</dbReference>
<dbReference type="PRINTS" id="PR01244">
    <property type="entry name" value="PEROPSIN"/>
</dbReference>
<dbReference type="Proteomes" id="UP000324091">
    <property type="component" value="Chromosome 9"/>
</dbReference>
<dbReference type="PRINTS" id="PR00237">
    <property type="entry name" value="GPCRRHODOPSN"/>
</dbReference>
<organism evidence="12 13">
    <name type="scientific">Takifugu flavidus</name>
    <name type="common">sansaifugu</name>
    <dbReference type="NCBI Taxonomy" id="433684"/>
    <lineage>
        <taxon>Eukaryota</taxon>
        <taxon>Metazoa</taxon>
        <taxon>Chordata</taxon>
        <taxon>Craniata</taxon>
        <taxon>Vertebrata</taxon>
        <taxon>Euteleostomi</taxon>
        <taxon>Actinopterygii</taxon>
        <taxon>Neopterygii</taxon>
        <taxon>Teleostei</taxon>
        <taxon>Neoteleostei</taxon>
        <taxon>Acanthomorphata</taxon>
        <taxon>Eupercaria</taxon>
        <taxon>Tetraodontiformes</taxon>
        <taxon>Tetradontoidea</taxon>
        <taxon>Tetraodontidae</taxon>
        <taxon>Takifugu</taxon>
    </lineage>
</organism>
<dbReference type="InterPro" id="IPR000276">
    <property type="entry name" value="GPCR_Rhodpsn"/>
</dbReference>
<dbReference type="GO" id="GO:0016020">
    <property type="term" value="C:membrane"/>
    <property type="evidence" value="ECO:0007669"/>
    <property type="project" value="UniProtKB-SubCell"/>
</dbReference>
<comment type="caution">
    <text evidence="12">The sequence shown here is derived from an EMBL/GenBank/DDBJ whole genome shotgun (WGS) entry which is preliminary data.</text>
</comment>
<keyword evidence="3 10" id="KW-1133">Transmembrane helix</keyword>
<name>A0A5C6MQX5_9TELE</name>
<evidence type="ECO:0000256" key="3">
    <source>
        <dbReference type="ARBA" id="ARBA00022989"/>
    </source>
</evidence>
<evidence type="ECO:0000256" key="7">
    <source>
        <dbReference type="ARBA" id="ARBA00023170"/>
    </source>
</evidence>
<reference evidence="12 13" key="1">
    <citation type="submission" date="2019-04" db="EMBL/GenBank/DDBJ databases">
        <title>Chromosome genome assembly for Takifugu flavidus.</title>
        <authorList>
            <person name="Xiao S."/>
        </authorList>
    </citation>
    <scope>NUCLEOTIDE SEQUENCE [LARGE SCALE GENOMIC DNA]</scope>
    <source>
        <strain evidence="12">HTHZ2018</strain>
        <tissue evidence="12">Muscle</tissue>
    </source>
</reference>
<evidence type="ECO:0000256" key="5">
    <source>
        <dbReference type="ARBA" id="ARBA00023136"/>
    </source>
</evidence>
<dbReference type="GO" id="GO:0007601">
    <property type="term" value="P:visual perception"/>
    <property type="evidence" value="ECO:0007669"/>
    <property type="project" value="InterPro"/>
</dbReference>
<dbReference type="SUPFAM" id="SSF81321">
    <property type="entry name" value="Family A G protein-coupled receptor-like"/>
    <property type="match status" value="1"/>
</dbReference>
<feature type="transmembrane region" description="Helical" evidence="10">
    <location>
        <begin position="72"/>
        <end position="94"/>
    </location>
</feature>
<evidence type="ECO:0000256" key="9">
    <source>
        <dbReference type="ARBA" id="ARBA00023224"/>
    </source>
</evidence>
<dbReference type="GO" id="GO:0004930">
    <property type="term" value="F:G protein-coupled receptor activity"/>
    <property type="evidence" value="ECO:0007669"/>
    <property type="project" value="UniProtKB-KW"/>
</dbReference>
<keyword evidence="4" id="KW-0297">G-protein coupled receptor</keyword>
<keyword evidence="6" id="KW-1015">Disulfide bond</keyword>
<protein>
    <submittedName>
        <fullName evidence="12">Opsin-3 Encephalopsin</fullName>
    </submittedName>
</protein>
<evidence type="ECO:0000256" key="1">
    <source>
        <dbReference type="ARBA" id="ARBA00004141"/>
    </source>
</evidence>
<evidence type="ECO:0000256" key="6">
    <source>
        <dbReference type="ARBA" id="ARBA00023157"/>
    </source>
</evidence>
<evidence type="ECO:0000259" key="11">
    <source>
        <dbReference type="PROSITE" id="PS50262"/>
    </source>
</evidence>